<dbReference type="RefSeq" id="WP_259538913.1">
    <property type="nucleotide sequence ID" value="NZ_JANLCJ010000003.1"/>
</dbReference>
<dbReference type="EMBL" id="JANLCJ010000003">
    <property type="protein sequence ID" value="MCS5734068.1"/>
    <property type="molecule type" value="Genomic_DNA"/>
</dbReference>
<dbReference type="Proteomes" id="UP001165586">
    <property type="component" value="Unassembled WGS sequence"/>
</dbReference>
<organism evidence="1 2">
    <name type="scientific">Herbiconiux daphne</name>
    <dbReference type="NCBI Taxonomy" id="2970914"/>
    <lineage>
        <taxon>Bacteria</taxon>
        <taxon>Bacillati</taxon>
        <taxon>Actinomycetota</taxon>
        <taxon>Actinomycetes</taxon>
        <taxon>Micrococcales</taxon>
        <taxon>Microbacteriaceae</taxon>
        <taxon>Herbiconiux</taxon>
    </lineage>
</organism>
<evidence type="ECO:0000313" key="1">
    <source>
        <dbReference type="EMBL" id="MCS5734068.1"/>
    </source>
</evidence>
<proteinExistence type="predicted"/>
<keyword evidence="2" id="KW-1185">Reference proteome</keyword>
<accession>A0ABT2H285</accession>
<comment type="caution">
    <text evidence="1">The sequence shown here is derived from an EMBL/GenBank/DDBJ whole genome shotgun (WGS) entry which is preliminary data.</text>
</comment>
<protein>
    <recommendedName>
        <fullName evidence="3">Lipoprotein</fullName>
    </recommendedName>
</protein>
<reference evidence="1" key="1">
    <citation type="submission" date="2022-08" db="EMBL/GenBank/DDBJ databases">
        <authorList>
            <person name="Deng Y."/>
            <person name="Han X.-F."/>
            <person name="Zhang Y.-Q."/>
        </authorList>
    </citation>
    <scope>NUCLEOTIDE SEQUENCE</scope>
    <source>
        <strain evidence="1">CPCC 203386</strain>
    </source>
</reference>
<evidence type="ECO:0008006" key="3">
    <source>
        <dbReference type="Google" id="ProtNLM"/>
    </source>
</evidence>
<dbReference type="PROSITE" id="PS51257">
    <property type="entry name" value="PROKAR_LIPOPROTEIN"/>
    <property type="match status" value="1"/>
</dbReference>
<gene>
    <name evidence="1" type="ORF">N1032_10000</name>
</gene>
<evidence type="ECO:0000313" key="2">
    <source>
        <dbReference type="Proteomes" id="UP001165586"/>
    </source>
</evidence>
<sequence length="146" mass="15797">MRSRIAALAAIPAIVLVVALSVAGCSSHPTLAYSKLAHLDQSMSLASVTLPPAVSGVDSDIVKTSLRLLAVHDDVEYWVGATRDDRICFIARGVTTEAKCIDADQFGRYGMTLQLDAPVQRVWLHTEYMTVSPGWTVVSQNIAIRD</sequence>
<name>A0ABT2H285_9MICO</name>